<dbReference type="SUPFAM" id="SSF56529">
    <property type="entry name" value="FAH"/>
    <property type="match status" value="1"/>
</dbReference>
<organism evidence="5 6">
    <name type="scientific">Rhodotorula graminis (strain WP1)</name>
    <dbReference type="NCBI Taxonomy" id="578459"/>
    <lineage>
        <taxon>Eukaryota</taxon>
        <taxon>Fungi</taxon>
        <taxon>Dikarya</taxon>
        <taxon>Basidiomycota</taxon>
        <taxon>Pucciniomycotina</taxon>
        <taxon>Microbotryomycetes</taxon>
        <taxon>Sporidiobolales</taxon>
        <taxon>Sporidiobolaceae</taxon>
        <taxon>Rhodotorula</taxon>
    </lineage>
</organism>
<dbReference type="GO" id="GO:0018773">
    <property type="term" value="F:acetylpyruvate hydrolase activity"/>
    <property type="evidence" value="ECO:0007669"/>
    <property type="project" value="TreeGrafter"/>
</dbReference>
<keyword evidence="6" id="KW-1185">Reference proteome</keyword>
<feature type="region of interest" description="Disordered" evidence="3">
    <location>
        <begin position="45"/>
        <end position="65"/>
    </location>
</feature>
<protein>
    <recommendedName>
        <fullName evidence="4">Fumarylacetoacetase-like C-terminal domain-containing protein</fullName>
    </recommendedName>
</protein>
<proteinExistence type="inferred from homology"/>
<evidence type="ECO:0000256" key="3">
    <source>
        <dbReference type="SAM" id="MobiDB-lite"/>
    </source>
</evidence>
<sequence>MAAPAWSRLVRFVAKEDAKTYYGEPDQQGDLGLLYAQGERITARPLADQSSPWTSSPSSSSRSLTVQRLLPPLAPHHVPSIRGMGLQYSADPTKPQPKPDVAVVFFKATNSLAGPGDAIVLPKLADGEKNDYEVELCVVLGKDAKDVKEDDAMSYVGGYCVVNDVSSRGLCAKGVQWGMGKSYDTWCPLGPCLVSPEALGADPHKLTITTHVNGKLAQKGTTADLVIKIPELIARLSHGTTLPAGSLILTGSPIALGRKAPGDVVDQSPFMRDGDDVRCFVEGCGTLVNSVRDEAVGRGRIKAKL</sequence>
<dbReference type="RefSeq" id="XP_018272976.1">
    <property type="nucleotide sequence ID" value="XM_018416081.1"/>
</dbReference>
<dbReference type="InterPro" id="IPR011234">
    <property type="entry name" value="Fumarylacetoacetase-like_C"/>
</dbReference>
<reference evidence="5 6" key="1">
    <citation type="journal article" date="2015" name="Front. Microbiol.">
        <title>Genome sequence of the plant growth promoting endophytic yeast Rhodotorula graminis WP1.</title>
        <authorList>
            <person name="Firrincieli A."/>
            <person name="Otillar R."/>
            <person name="Salamov A."/>
            <person name="Schmutz J."/>
            <person name="Khan Z."/>
            <person name="Redman R.S."/>
            <person name="Fleck N.D."/>
            <person name="Lindquist E."/>
            <person name="Grigoriev I.V."/>
            <person name="Doty S.L."/>
        </authorList>
    </citation>
    <scope>NUCLEOTIDE SEQUENCE [LARGE SCALE GENOMIC DNA]</scope>
    <source>
        <strain evidence="5 6">WP1</strain>
    </source>
</reference>
<dbReference type="PANTHER" id="PTHR11820">
    <property type="entry name" value="ACYLPYRUVASE"/>
    <property type="match status" value="1"/>
</dbReference>
<feature type="compositionally biased region" description="Low complexity" evidence="3">
    <location>
        <begin position="50"/>
        <end position="63"/>
    </location>
</feature>
<dbReference type="EMBL" id="KQ474075">
    <property type="protein sequence ID" value="KPV76927.1"/>
    <property type="molecule type" value="Genomic_DNA"/>
</dbReference>
<dbReference type="AlphaFoldDB" id="A0A194S8K0"/>
<dbReference type="Gene3D" id="3.90.850.10">
    <property type="entry name" value="Fumarylacetoacetase-like, C-terminal domain"/>
    <property type="match status" value="1"/>
</dbReference>
<dbReference type="STRING" id="578459.A0A194S8K0"/>
<dbReference type="PANTHER" id="PTHR11820:SF7">
    <property type="entry name" value="ACYLPYRUVASE FAHD1, MITOCHONDRIAL"/>
    <property type="match status" value="1"/>
</dbReference>
<evidence type="ECO:0000256" key="1">
    <source>
        <dbReference type="ARBA" id="ARBA00010211"/>
    </source>
</evidence>
<feature type="domain" description="Fumarylacetoacetase-like C-terminal" evidence="4">
    <location>
        <begin position="93"/>
        <end position="292"/>
    </location>
</feature>
<dbReference type="InterPro" id="IPR036663">
    <property type="entry name" value="Fumarylacetoacetase_C_sf"/>
</dbReference>
<name>A0A194S8K0_RHOGW</name>
<dbReference type="OrthoDB" id="411064at2759"/>
<dbReference type="GeneID" id="28976529"/>
<dbReference type="Proteomes" id="UP000053890">
    <property type="component" value="Unassembled WGS sequence"/>
</dbReference>
<dbReference type="OMA" id="NFTSEMD"/>
<dbReference type="Pfam" id="PF01557">
    <property type="entry name" value="FAA_hydrolase"/>
    <property type="match status" value="1"/>
</dbReference>
<gene>
    <name evidence="5" type="ORF">RHOBADRAFT_51908</name>
</gene>
<evidence type="ECO:0000259" key="4">
    <source>
        <dbReference type="Pfam" id="PF01557"/>
    </source>
</evidence>
<evidence type="ECO:0000256" key="2">
    <source>
        <dbReference type="ARBA" id="ARBA00022723"/>
    </source>
</evidence>
<evidence type="ECO:0000313" key="5">
    <source>
        <dbReference type="EMBL" id="KPV76927.1"/>
    </source>
</evidence>
<comment type="similarity">
    <text evidence="1">Belongs to the FAH family.</text>
</comment>
<keyword evidence="2" id="KW-0479">Metal-binding</keyword>
<accession>A0A194S8K0</accession>
<dbReference type="GO" id="GO:0046872">
    <property type="term" value="F:metal ion binding"/>
    <property type="evidence" value="ECO:0007669"/>
    <property type="project" value="UniProtKB-KW"/>
</dbReference>
<evidence type="ECO:0000313" key="6">
    <source>
        <dbReference type="Proteomes" id="UP000053890"/>
    </source>
</evidence>